<dbReference type="Pfam" id="PF13365">
    <property type="entry name" value="Trypsin_2"/>
    <property type="match status" value="1"/>
</dbReference>
<sequence length="287" mass="30821">MTTSEDTLESHEVGLAAPPGEPLQTLTAAEADGLELVHQWFPAPLTVRDGSFALPPEPAWRAVVHAARRHLEAMVGAVGRLECPELGPLTQCGSAWLIRPDVAVTNRHTILSLLDDVQRGARTLRVNLSAEADGSAVLHCPVTRVLYIDPIHDLAFLRVKQRGAPQVGLVVVDSIVTANPVAVIGFPSHAEGGYAEPEYQQIFGDGWFDREGRGFKRISLGRLVSTSDTLLEHDCTTLGGSSGGVIVDLVRGSVIGLNFGESRDRRVNLGVPGWVVQQRLAQLEGSI</sequence>
<reference evidence="1 2" key="1">
    <citation type="submission" date="2022-11" db="EMBL/GenBank/DDBJ databases">
        <title>Minimal conservation of predation-associated metabolite biosynthetic gene clusters underscores biosynthetic potential of Myxococcota including descriptions for ten novel species: Archangium lansinium sp. nov., Myxococcus landrumus sp. nov., Nannocystis bai.</title>
        <authorList>
            <person name="Ahearne A."/>
            <person name="Stevens C."/>
            <person name="Dowd S."/>
        </authorList>
    </citation>
    <scope>NUCLEOTIDE SEQUENCE [LARGE SCALE GENOMIC DNA]</scope>
    <source>
        <strain evidence="1 2">BB15-2</strain>
    </source>
</reference>
<accession>A0ABT5E4R3</accession>
<dbReference type="Gene3D" id="2.40.10.10">
    <property type="entry name" value="Trypsin-like serine proteases"/>
    <property type="match status" value="2"/>
</dbReference>
<gene>
    <name evidence="1" type="ORF">POL25_26070</name>
</gene>
<comment type="caution">
    <text evidence="1">The sequence shown here is derived from an EMBL/GenBank/DDBJ whole genome shotgun (WGS) entry which is preliminary data.</text>
</comment>
<dbReference type="InterPro" id="IPR043504">
    <property type="entry name" value="Peptidase_S1_PA_chymotrypsin"/>
</dbReference>
<dbReference type="GO" id="GO:0006508">
    <property type="term" value="P:proteolysis"/>
    <property type="evidence" value="ECO:0007669"/>
    <property type="project" value="UniProtKB-KW"/>
</dbReference>
<evidence type="ECO:0000313" key="2">
    <source>
        <dbReference type="Proteomes" id="UP001221686"/>
    </source>
</evidence>
<protein>
    <submittedName>
        <fullName evidence="1">Serine protease</fullName>
    </submittedName>
</protein>
<dbReference type="InterPro" id="IPR009003">
    <property type="entry name" value="Peptidase_S1_PA"/>
</dbReference>
<evidence type="ECO:0000313" key="1">
    <source>
        <dbReference type="EMBL" id="MDC0720395.1"/>
    </source>
</evidence>
<dbReference type="RefSeq" id="WP_272088903.1">
    <property type="nucleotide sequence ID" value="NZ_JAQNDL010000003.1"/>
</dbReference>
<keyword evidence="1" id="KW-0378">Hydrolase</keyword>
<dbReference type="EMBL" id="JAQNDL010000003">
    <property type="protein sequence ID" value="MDC0720395.1"/>
    <property type="molecule type" value="Genomic_DNA"/>
</dbReference>
<proteinExistence type="predicted"/>
<keyword evidence="2" id="KW-1185">Reference proteome</keyword>
<organism evidence="1 2">
    <name type="scientific">Nannocystis bainbridge</name>
    <dbReference type="NCBI Taxonomy" id="2995303"/>
    <lineage>
        <taxon>Bacteria</taxon>
        <taxon>Pseudomonadati</taxon>
        <taxon>Myxococcota</taxon>
        <taxon>Polyangia</taxon>
        <taxon>Nannocystales</taxon>
        <taxon>Nannocystaceae</taxon>
        <taxon>Nannocystis</taxon>
    </lineage>
</organism>
<dbReference type="GO" id="GO:0008233">
    <property type="term" value="F:peptidase activity"/>
    <property type="evidence" value="ECO:0007669"/>
    <property type="project" value="UniProtKB-KW"/>
</dbReference>
<dbReference type="SUPFAM" id="SSF50494">
    <property type="entry name" value="Trypsin-like serine proteases"/>
    <property type="match status" value="1"/>
</dbReference>
<keyword evidence="1" id="KW-0645">Protease</keyword>
<dbReference type="Proteomes" id="UP001221686">
    <property type="component" value="Unassembled WGS sequence"/>
</dbReference>
<name>A0ABT5E4R3_9BACT</name>